<dbReference type="SUPFAM" id="SSF55785">
    <property type="entry name" value="PYP-like sensor domain (PAS domain)"/>
    <property type="match status" value="5"/>
</dbReference>
<evidence type="ECO:0000256" key="6">
    <source>
        <dbReference type="ARBA" id="ARBA00022679"/>
    </source>
</evidence>
<keyword evidence="25" id="KW-1185">Reference proteome</keyword>
<evidence type="ECO:0000256" key="1">
    <source>
        <dbReference type="ARBA" id="ARBA00000085"/>
    </source>
</evidence>
<keyword evidence="9" id="KW-0418">Kinase</keyword>
<dbReference type="InterPro" id="IPR036890">
    <property type="entry name" value="HATPase_C_sf"/>
</dbReference>
<evidence type="ECO:0000259" key="22">
    <source>
        <dbReference type="PROSITE" id="PS50113"/>
    </source>
</evidence>
<keyword evidence="10" id="KW-0067">ATP-binding</keyword>
<evidence type="ECO:0000256" key="14">
    <source>
        <dbReference type="ARBA" id="ARBA00064003"/>
    </source>
</evidence>
<dbReference type="InterPro" id="IPR011006">
    <property type="entry name" value="CheY-like_superfamily"/>
</dbReference>
<evidence type="ECO:0000256" key="8">
    <source>
        <dbReference type="ARBA" id="ARBA00022741"/>
    </source>
</evidence>
<feature type="coiled-coil region" evidence="18">
    <location>
        <begin position="791"/>
        <end position="821"/>
    </location>
</feature>
<protein>
    <recommendedName>
        <fullName evidence="15">Sensory/regulatory protein RpfC</fullName>
        <ecNumber evidence="3">2.7.13.3</ecNumber>
    </recommendedName>
</protein>
<dbReference type="Pfam" id="PF00512">
    <property type="entry name" value="HisKA"/>
    <property type="match status" value="1"/>
</dbReference>
<evidence type="ECO:0000256" key="9">
    <source>
        <dbReference type="ARBA" id="ARBA00022777"/>
    </source>
</evidence>
<dbReference type="InterPro" id="IPR036641">
    <property type="entry name" value="HPT_dom_sf"/>
</dbReference>
<keyword evidence="8" id="KW-0547">Nucleotide-binding</keyword>
<evidence type="ECO:0000256" key="16">
    <source>
        <dbReference type="PROSITE-ProRule" id="PRU00110"/>
    </source>
</evidence>
<dbReference type="SUPFAM" id="SSF52172">
    <property type="entry name" value="CheY-like"/>
    <property type="match status" value="2"/>
</dbReference>
<keyword evidence="6" id="KW-0808">Transferase</keyword>
<dbReference type="GO" id="GO:0006355">
    <property type="term" value="P:regulation of DNA-templated transcription"/>
    <property type="evidence" value="ECO:0007669"/>
    <property type="project" value="InterPro"/>
</dbReference>
<evidence type="ECO:0000313" key="24">
    <source>
        <dbReference type="EMBL" id="SIN79901.1"/>
    </source>
</evidence>
<dbReference type="InterPro" id="IPR001789">
    <property type="entry name" value="Sig_transdc_resp-reg_receiver"/>
</dbReference>
<accession>A0A1N6EAB3</accession>
<dbReference type="PRINTS" id="PR00344">
    <property type="entry name" value="BCTRLSENSOR"/>
</dbReference>
<evidence type="ECO:0000256" key="5">
    <source>
        <dbReference type="ARBA" id="ARBA00022553"/>
    </source>
</evidence>
<evidence type="ECO:0000256" key="17">
    <source>
        <dbReference type="PROSITE-ProRule" id="PRU00169"/>
    </source>
</evidence>
<dbReference type="InterPro" id="IPR036097">
    <property type="entry name" value="HisK_dim/P_sf"/>
</dbReference>
<dbReference type="InterPro" id="IPR003661">
    <property type="entry name" value="HisK_dim/P_dom"/>
</dbReference>
<comment type="subunit">
    <text evidence="14">At low DSF concentrations, interacts with RpfF.</text>
</comment>
<evidence type="ECO:0000256" key="3">
    <source>
        <dbReference type="ARBA" id="ARBA00012438"/>
    </source>
</evidence>
<dbReference type="InterPro" id="IPR000700">
    <property type="entry name" value="PAS-assoc_C"/>
</dbReference>
<dbReference type="InterPro" id="IPR005467">
    <property type="entry name" value="His_kinase_dom"/>
</dbReference>
<dbReference type="InterPro" id="IPR003594">
    <property type="entry name" value="HATPase_dom"/>
</dbReference>
<evidence type="ECO:0000256" key="18">
    <source>
        <dbReference type="SAM" id="Coils"/>
    </source>
</evidence>
<evidence type="ECO:0000256" key="4">
    <source>
        <dbReference type="ARBA" id="ARBA00022475"/>
    </source>
</evidence>
<evidence type="ECO:0000256" key="2">
    <source>
        <dbReference type="ARBA" id="ARBA00004651"/>
    </source>
</evidence>
<evidence type="ECO:0000256" key="12">
    <source>
        <dbReference type="ARBA" id="ARBA00023012"/>
    </source>
</evidence>
<dbReference type="PROSITE" id="PS50112">
    <property type="entry name" value="PAS"/>
    <property type="match status" value="3"/>
</dbReference>
<dbReference type="Pfam" id="PF13426">
    <property type="entry name" value="PAS_9"/>
    <property type="match status" value="1"/>
</dbReference>
<reference evidence="25" key="1">
    <citation type="submission" date="2016-11" db="EMBL/GenBank/DDBJ databases">
        <authorList>
            <person name="Varghese N."/>
            <person name="Submissions S."/>
        </authorList>
    </citation>
    <scope>NUCLEOTIDE SEQUENCE [LARGE SCALE GENOMIC DNA]</scope>
    <source>
        <strain evidence="25">DSM 15292</strain>
    </source>
</reference>
<dbReference type="SUPFAM" id="SSF47384">
    <property type="entry name" value="Homodimeric domain of signal transducing histidine kinase"/>
    <property type="match status" value="1"/>
</dbReference>
<evidence type="ECO:0000256" key="13">
    <source>
        <dbReference type="ARBA" id="ARBA00023136"/>
    </source>
</evidence>
<feature type="domain" description="PAS" evidence="21">
    <location>
        <begin position="161"/>
        <end position="231"/>
    </location>
</feature>
<comment type="subcellular location">
    <subcellularLocation>
        <location evidence="2">Cell membrane</location>
        <topology evidence="2">Multi-pass membrane protein</topology>
    </subcellularLocation>
</comment>
<dbReference type="SMART" id="SM00387">
    <property type="entry name" value="HATPase_c"/>
    <property type="match status" value="1"/>
</dbReference>
<dbReference type="SMART" id="SM00086">
    <property type="entry name" value="PAC"/>
    <property type="match status" value="4"/>
</dbReference>
<organism evidence="24 25">
    <name type="scientific">Algoriphagus halophilus</name>
    <dbReference type="NCBI Taxonomy" id="226505"/>
    <lineage>
        <taxon>Bacteria</taxon>
        <taxon>Pseudomonadati</taxon>
        <taxon>Bacteroidota</taxon>
        <taxon>Cytophagia</taxon>
        <taxon>Cytophagales</taxon>
        <taxon>Cyclobacteriaceae</taxon>
        <taxon>Algoriphagus</taxon>
    </lineage>
</organism>
<keyword evidence="18" id="KW-0175">Coiled coil</keyword>
<evidence type="ECO:0000256" key="15">
    <source>
        <dbReference type="ARBA" id="ARBA00068150"/>
    </source>
</evidence>
<dbReference type="Gene3D" id="3.30.450.20">
    <property type="entry name" value="PAS domain"/>
    <property type="match status" value="5"/>
</dbReference>
<feature type="domain" description="Histidine kinase" evidence="19">
    <location>
        <begin position="821"/>
        <end position="1042"/>
    </location>
</feature>
<dbReference type="Pfam" id="PF08448">
    <property type="entry name" value="PAS_4"/>
    <property type="match status" value="1"/>
</dbReference>
<dbReference type="GO" id="GO:0000155">
    <property type="term" value="F:phosphorelay sensor kinase activity"/>
    <property type="evidence" value="ECO:0007669"/>
    <property type="project" value="InterPro"/>
</dbReference>
<dbReference type="Pfam" id="PF00989">
    <property type="entry name" value="PAS"/>
    <property type="match status" value="1"/>
</dbReference>
<dbReference type="InterPro" id="IPR013767">
    <property type="entry name" value="PAS_fold"/>
</dbReference>
<comment type="catalytic activity">
    <reaction evidence="1">
        <text>ATP + protein L-histidine = ADP + protein N-phospho-L-histidine.</text>
        <dbReference type="EC" id="2.7.13.3"/>
    </reaction>
</comment>
<dbReference type="RefSeq" id="WP_074224573.1">
    <property type="nucleotide sequence ID" value="NZ_FSRC01000001.1"/>
</dbReference>
<proteinExistence type="predicted"/>
<feature type="modified residue" description="Phosphohistidine" evidence="16">
    <location>
        <position position="1390"/>
    </location>
</feature>
<dbReference type="Pfam" id="PF00072">
    <property type="entry name" value="Response_reg"/>
    <property type="match status" value="2"/>
</dbReference>
<evidence type="ECO:0000259" key="23">
    <source>
        <dbReference type="PROSITE" id="PS50894"/>
    </source>
</evidence>
<keyword evidence="11" id="KW-1133">Transmembrane helix</keyword>
<dbReference type="PROSITE" id="PS50113">
    <property type="entry name" value="PAC"/>
    <property type="match status" value="2"/>
</dbReference>
<keyword evidence="13" id="KW-0472">Membrane</keyword>
<dbReference type="PROSITE" id="PS50109">
    <property type="entry name" value="HIS_KIN"/>
    <property type="match status" value="1"/>
</dbReference>
<dbReference type="Pfam" id="PF08447">
    <property type="entry name" value="PAS_3"/>
    <property type="match status" value="2"/>
</dbReference>
<sequence>MMNTPSLLGDSSRLNSLKSYQISTTEKEREFDGIAKLACKLCNVPVGLIYFFDEKKTFIKSVFGSIDAIESLDLSSIFGAHLEASFISFNSKDENFPSSLKERGFEYYAACPVKDQDGFVLGALAILNHQVVEINEDQKSSLITLFGGLQSLLKDRKKNIELDHFEKLFQLSSDLVCLAGVDGFFKKVSPSFKKILGWDEKTLLTKSFFEMIYPEDLKKTQQEIEKLSEGHPTINFTHRFNTHDGSFKYLQWTASPEPETGSIFAIGRDITYERNRELKLAESEEKLRVFFENSQGLMCTHDLEGNFLSVNSSGAGILGYTVEEILSRSLFDIVPQERHHEVYGYLKVISTNGKANGQMLTKHKNGTLRTWLFNNVLEKSGVDQSQYVIGNAIDITTRAKLEEDLKETKQLLEETGKVARVGGWNFDLVNQKISWTPVTKMIHEVPEDFEPDLTTGIEFYKEGESRYKVTKALEEAIQHGTPWSLDLQLITHKGKEIWVRAIGKPEFKNGECVRLFGTFQDIDETKRAELEASRARKVLDDVFNASSEVSVIATDLEGVITVFNKGAEKMLGYSAEEMVGKHTPSIIHSQEEVEKAASELSEEFGRPISGFETFIARPERDGSEQRDWTYIRKDREERLVSLVVTPIKDPDQTSIGYLGIAIDFTEKRNIEIDLVNEKSRLAAFVQHTPAAVSMLDNQMRYIAVSNRWEEEYHFKAEEVLGNSHYELFGELMNEERIANYNRVLSGEVLTNKEEKILFPGETEPRYISWEMRPWYLHNGEIGGMMVFTQNITSLIAQREELKQAKLQAEEASKAKSEFLANMSHEIRTPLNGVIGFTDLVLKTNLNETQHQYLSIVNQSANALLSIINDILDFSKIEAGKLEIDIDKCDLYEMSSQATDIITYQIQNKGLEMLLNIGTDLPRFIYADSVRLKQVLVNLLGNASKFTEKGEIELKIENLHSDGDFNRIRFSVRDTGIGINPAKQKKIFEAFSQEDSSTTKKYGGTGLGLTISNRLLGLMGSNLQLVSEVGKGSTFFFDVTFKTEKGEAIEWFDVDQIKNVLVVDDNDNNRLIVNQMLLLKNIHATEATNGFEALQLLSKGEKFDVVLMDYHMPFMDGLETIRKIKESFMDSLEEMPIILLHSSSDDQKIIQACQELGVKHRLIKPLKLQDFYHALSRLHTKDFDLVKEVENDILPLDVDYKVLVAEDNMVNMMLAETIIKRSFPNAILIKAKDGKEALHYCKEEIPDIILMDVQMPEMNGYEATKQIRRLKNGDRIPIVALTAGNVKGEREKCLEAGMNDFVVKPVVEETLHEIFQKWLPLQKLDSLDFDKPEVSTKSHYDQEVLIAYTDNNVEILKGILKIVKSELTTSFTDLKEKLLNEDLVGLKEAGHKLYGTAVSSGMFYLSEMAAEIEKLKLLDKPALEHQLAEVEKEIKLILHQIHTQEDSMG</sequence>
<evidence type="ECO:0000259" key="19">
    <source>
        <dbReference type="PROSITE" id="PS50109"/>
    </source>
</evidence>
<dbReference type="GO" id="GO:0005886">
    <property type="term" value="C:plasma membrane"/>
    <property type="evidence" value="ECO:0007669"/>
    <property type="project" value="UniProtKB-SubCell"/>
</dbReference>
<dbReference type="PANTHER" id="PTHR45339">
    <property type="entry name" value="HYBRID SIGNAL TRANSDUCTION HISTIDINE KINASE J"/>
    <property type="match status" value="1"/>
</dbReference>
<evidence type="ECO:0000256" key="10">
    <source>
        <dbReference type="ARBA" id="ARBA00022840"/>
    </source>
</evidence>
<evidence type="ECO:0000259" key="20">
    <source>
        <dbReference type="PROSITE" id="PS50110"/>
    </source>
</evidence>
<dbReference type="InterPro" id="IPR013655">
    <property type="entry name" value="PAS_fold_3"/>
</dbReference>
<dbReference type="PROSITE" id="PS50894">
    <property type="entry name" value="HPT"/>
    <property type="match status" value="1"/>
</dbReference>
<dbReference type="GO" id="GO:0005524">
    <property type="term" value="F:ATP binding"/>
    <property type="evidence" value="ECO:0007669"/>
    <property type="project" value="UniProtKB-KW"/>
</dbReference>
<dbReference type="InterPro" id="IPR000014">
    <property type="entry name" value="PAS"/>
</dbReference>
<dbReference type="SMART" id="SM00448">
    <property type="entry name" value="REC"/>
    <property type="match status" value="2"/>
</dbReference>
<dbReference type="InterPro" id="IPR035965">
    <property type="entry name" value="PAS-like_dom_sf"/>
</dbReference>
<gene>
    <name evidence="24" type="ORF">SAMN05444394_1891</name>
</gene>
<dbReference type="Gene3D" id="1.10.287.130">
    <property type="match status" value="1"/>
</dbReference>
<feature type="domain" description="PAC" evidence="22">
    <location>
        <begin position="483"/>
        <end position="534"/>
    </location>
</feature>
<feature type="domain" description="Response regulatory" evidence="20">
    <location>
        <begin position="1058"/>
        <end position="1178"/>
    </location>
</feature>
<keyword evidence="4" id="KW-1003">Cell membrane</keyword>
<name>A0A1N6EAB3_9BACT</name>
<dbReference type="EC" id="2.7.13.3" evidence="3"/>
<dbReference type="SUPFAM" id="SSF47226">
    <property type="entry name" value="Histidine-containing phosphotransfer domain, HPT domain"/>
    <property type="match status" value="1"/>
</dbReference>
<feature type="domain" description="PAS" evidence="21">
    <location>
        <begin position="283"/>
        <end position="353"/>
    </location>
</feature>
<dbReference type="InterPro" id="IPR001610">
    <property type="entry name" value="PAC"/>
</dbReference>
<evidence type="ECO:0000256" key="11">
    <source>
        <dbReference type="ARBA" id="ARBA00022989"/>
    </source>
</evidence>
<evidence type="ECO:0000259" key="21">
    <source>
        <dbReference type="PROSITE" id="PS50112"/>
    </source>
</evidence>
<keyword evidence="12" id="KW-0902">Two-component regulatory system</keyword>
<dbReference type="InterPro" id="IPR008207">
    <property type="entry name" value="Sig_transdc_His_kin_Hpt_dom"/>
</dbReference>
<feature type="domain" description="HPt" evidence="23">
    <location>
        <begin position="1351"/>
        <end position="1448"/>
    </location>
</feature>
<keyword evidence="7" id="KW-0812">Transmembrane</keyword>
<keyword evidence="5 17" id="KW-0597">Phosphoprotein</keyword>
<feature type="modified residue" description="4-aspartylphosphate" evidence="17">
    <location>
        <position position="1251"/>
    </location>
</feature>
<dbReference type="CDD" id="cd00130">
    <property type="entry name" value="PAS"/>
    <property type="match status" value="4"/>
</dbReference>
<dbReference type="Gene3D" id="1.20.120.160">
    <property type="entry name" value="HPT domain"/>
    <property type="match status" value="1"/>
</dbReference>
<dbReference type="SMART" id="SM00388">
    <property type="entry name" value="HisKA"/>
    <property type="match status" value="1"/>
</dbReference>
<dbReference type="Pfam" id="PF01627">
    <property type="entry name" value="Hpt"/>
    <property type="match status" value="1"/>
</dbReference>
<dbReference type="InterPro" id="IPR004358">
    <property type="entry name" value="Sig_transdc_His_kin-like_C"/>
</dbReference>
<dbReference type="Gene3D" id="3.30.565.10">
    <property type="entry name" value="Histidine kinase-like ATPase, C-terminal domain"/>
    <property type="match status" value="1"/>
</dbReference>
<dbReference type="FunFam" id="1.10.287.130:FF:000002">
    <property type="entry name" value="Two-component osmosensing histidine kinase"/>
    <property type="match status" value="1"/>
</dbReference>
<dbReference type="Gene3D" id="3.40.50.2300">
    <property type="match status" value="2"/>
</dbReference>
<dbReference type="CDD" id="cd00082">
    <property type="entry name" value="HisKA"/>
    <property type="match status" value="1"/>
</dbReference>
<feature type="domain" description="Response regulatory" evidence="20">
    <location>
        <begin position="1200"/>
        <end position="1318"/>
    </location>
</feature>
<dbReference type="PANTHER" id="PTHR45339:SF1">
    <property type="entry name" value="HYBRID SIGNAL TRANSDUCTION HISTIDINE KINASE J"/>
    <property type="match status" value="1"/>
</dbReference>
<dbReference type="Pfam" id="PF02518">
    <property type="entry name" value="HATPase_c"/>
    <property type="match status" value="1"/>
</dbReference>
<dbReference type="SMART" id="SM00091">
    <property type="entry name" value="PAS"/>
    <property type="match status" value="4"/>
</dbReference>
<dbReference type="NCBIfam" id="TIGR00229">
    <property type="entry name" value="sensory_box"/>
    <property type="match status" value="4"/>
</dbReference>
<dbReference type="CDD" id="cd16922">
    <property type="entry name" value="HATPase_EvgS-ArcB-TorS-like"/>
    <property type="match status" value="1"/>
</dbReference>
<dbReference type="EMBL" id="FSRC01000001">
    <property type="protein sequence ID" value="SIN79901.1"/>
    <property type="molecule type" value="Genomic_DNA"/>
</dbReference>
<feature type="modified residue" description="4-aspartylphosphate" evidence="17">
    <location>
        <position position="1108"/>
    </location>
</feature>
<dbReference type="CDD" id="cd17546">
    <property type="entry name" value="REC_hyHK_CKI1_RcsC-like"/>
    <property type="match status" value="2"/>
</dbReference>
<evidence type="ECO:0000256" key="7">
    <source>
        <dbReference type="ARBA" id="ARBA00022692"/>
    </source>
</evidence>
<dbReference type="Proteomes" id="UP000185221">
    <property type="component" value="Unassembled WGS sequence"/>
</dbReference>
<feature type="domain" description="PAS" evidence="21">
    <location>
        <begin position="535"/>
        <end position="591"/>
    </location>
</feature>
<dbReference type="FunFam" id="3.30.565.10:FF:000010">
    <property type="entry name" value="Sensor histidine kinase RcsC"/>
    <property type="match status" value="1"/>
</dbReference>
<dbReference type="InterPro" id="IPR013656">
    <property type="entry name" value="PAS_4"/>
</dbReference>
<dbReference type="PROSITE" id="PS50110">
    <property type="entry name" value="RESPONSE_REGULATORY"/>
    <property type="match status" value="2"/>
</dbReference>
<evidence type="ECO:0000313" key="25">
    <source>
        <dbReference type="Proteomes" id="UP000185221"/>
    </source>
</evidence>
<feature type="domain" description="PAC" evidence="22">
    <location>
        <begin position="624"/>
        <end position="676"/>
    </location>
</feature>
<dbReference type="SUPFAM" id="SSF55874">
    <property type="entry name" value="ATPase domain of HSP90 chaperone/DNA topoisomerase II/histidine kinase"/>
    <property type="match status" value="1"/>
</dbReference>
<dbReference type="SUPFAM" id="SSF55781">
    <property type="entry name" value="GAF domain-like"/>
    <property type="match status" value="1"/>
</dbReference>
<dbReference type="STRING" id="226505.SAMN05444394_1891"/>